<dbReference type="AlphaFoldDB" id="A0A2K8YT83"/>
<dbReference type="GO" id="GO:1901135">
    <property type="term" value="P:carbohydrate derivative metabolic process"/>
    <property type="evidence" value="ECO:0007669"/>
    <property type="project" value="InterPro"/>
</dbReference>
<dbReference type="InterPro" id="IPR046348">
    <property type="entry name" value="SIS_dom_sf"/>
</dbReference>
<dbReference type="SUPFAM" id="SSF53697">
    <property type="entry name" value="SIS domain"/>
    <property type="match status" value="1"/>
</dbReference>
<dbReference type="KEGG" id="spir:CWM47_02740"/>
<dbReference type="Pfam" id="PF13580">
    <property type="entry name" value="SIS_2"/>
    <property type="match status" value="1"/>
</dbReference>
<accession>A0A2K8YT83</accession>
<evidence type="ECO:0000313" key="2">
    <source>
        <dbReference type="EMBL" id="AUD00827.1"/>
    </source>
</evidence>
<evidence type="ECO:0000259" key="1">
    <source>
        <dbReference type="PROSITE" id="PS51464"/>
    </source>
</evidence>
<organism evidence="2 3">
    <name type="scientific">Spirosoma pollinicola</name>
    <dbReference type="NCBI Taxonomy" id="2057025"/>
    <lineage>
        <taxon>Bacteria</taxon>
        <taxon>Pseudomonadati</taxon>
        <taxon>Bacteroidota</taxon>
        <taxon>Cytophagia</taxon>
        <taxon>Cytophagales</taxon>
        <taxon>Cytophagaceae</taxon>
        <taxon>Spirosoma</taxon>
    </lineage>
</organism>
<reference evidence="2 3" key="1">
    <citation type="submission" date="2017-11" db="EMBL/GenBank/DDBJ databases">
        <title>Taxonomic description and genome sequences of Spirosoma HA7 sp. nov., isolated from pollen microhabitat of Corylus avellana.</title>
        <authorList>
            <person name="Ambika Manirajan B."/>
            <person name="Suarez C."/>
            <person name="Ratering S."/>
            <person name="Geissler-Plaum R."/>
            <person name="Cardinale M."/>
            <person name="Sylvia S."/>
        </authorList>
    </citation>
    <scope>NUCLEOTIDE SEQUENCE [LARGE SCALE GENOMIC DNA]</scope>
    <source>
        <strain evidence="2 3">HA7</strain>
    </source>
</reference>
<dbReference type="InterPro" id="IPR001347">
    <property type="entry name" value="SIS_dom"/>
</dbReference>
<dbReference type="NCBIfam" id="NF002805">
    <property type="entry name" value="PRK02947.1"/>
    <property type="match status" value="1"/>
</dbReference>
<dbReference type="PROSITE" id="PS51464">
    <property type="entry name" value="SIS"/>
    <property type="match status" value="1"/>
</dbReference>
<name>A0A2K8YT83_9BACT</name>
<gene>
    <name evidence="2" type="ORF">CWM47_02740</name>
</gene>
<dbReference type="Gene3D" id="3.40.50.10490">
    <property type="entry name" value="Glucose-6-phosphate isomerase like protein, domain 1"/>
    <property type="match status" value="1"/>
</dbReference>
<keyword evidence="3" id="KW-1185">Reference proteome</keyword>
<feature type="domain" description="SIS" evidence="1">
    <location>
        <begin position="32"/>
        <end position="216"/>
    </location>
</feature>
<dbReference type="EMBL" id="CP025096">
    <property type="protein sequence ID" value="AUD00827.1"/>
    <property type="molecule type" value="Genomic_DNA"/>
</dbReference>
<proteinExistence type="predicted"/>
<dbReference type="GO" id="GO:0097367">
    <property type="term" value="F:carbohydrate derivative binding"/>
    <property type="evidence" value="ECO:0007669"/>
    <property type="project" value="InterPro"/>
</dbReference>
<evidence type="ECO:0000313" key="3">
    <source>
        <dbReference type="Proteomes" id="UP000232883"/>
    </source>
</evidence>
<dbReference type="OrthoDB" id="9805185at2"/>
<sequence length="275" mass="29703">MTLTAEYIQRSRDILTTIEAQAGAIQQAANWFSQTILAGRMVHLFGSGHSRIMVEEMWPRYGSFPGFNPIVELSLSFHNLVVGANGQRQAMFLENVPGLADRILRNYELSDLDSALVISSSGSNVVPIEMAELFQRQGVKVVALVTKEHADKSTSKRTDGKKLSDFADLILDTGAPVGDAMLTIPGLDTPVAPGSTLGGVVLVNCIKAEVARLLTEAGQPPKVLSAANVVGAERAVTLFESAYDEHAHRLAKLYQHVGIPSYVSEQTRSLTTQQS</sequence>
<dbReference type="Proteomes" id="UP000232883">
    <property type="component" value="Chromosome"/>
</dbReference>
<dbReference type="RefSeq" id="WP_100986250.1">
    <property type="nucleotide sequence ID" value="NZ_CP025096.1"/>
</dbReference>
<protein>
    <submittedName>
        <fullName evidence="2">SIS domain-containing protein</fullName>
    </submittedName>
</protein>